<reference evidence="1 2" key="1">
    <citation type="journal article" date="2021" name="Hortic Res">
        <title>Chromosome-scale assembly of the Dendrobium chrysotoxum genome enhances the understanding of orchid evolution.</title>
        <authorList>
            <person name="Zhang Y."/>
            <person name="Zhang G.Q."/>
            <person name="Zhang D."/>
            <person name="Liu X.D."/>
            <person name="Xu X.Y."/>
            <person name="Sun W.H."/>
            <person name="Yu X."/>
            <person name="Zhu X."/>
            <person name="Wang Z.W."/>
            <person name="Zhao X."/>
            <person name="Zhong W.Y."/>
            <person name="Chen H."/>
            <person name="Yin W.L."/>
            <person name="Huang T."/>
            <person name="Niu S.C."/>
            <person name="Liu Z.J."/>
        </authorList>
    </citation>
    <scope>NUCLEOTIDE SEQUENCE [LARGE SCALE GENOMIC DNA]</scope>
    <source>
        <strain evidence="1">Lindl</strain>
    </source>
</reference>
<proteinExistence type="predicted"/>
<accession>A0AAV7GWE2</accession>
<sequence>MKNGETEAVKPAKCHFKLRTFFNASRRTLNIDRVKGEELVRLFGEAHYIEVDIDRVKGEELVRLFGEAHCIELDILTNTLPIYAKLQVKMCNIPSISTSSWLRTLSATEVPSFSAPRVTARPSISSKNIIAGEFTLAFAKIDLTAFSDSPTHLLKSSGPLTARKFSFASEATARAIMEPQAAPIFSSIFVIFWILEVDLLIEEK</sequence>
<evidence type="ECO:0000313" key="2">
    <source>
        <dbReference type="Proteomes" id="UP000775213"/>
    </source>
</evidence>
<organism evidence="1 2">
    <name type="scientific">Dendrobium chrysotoxum</name>
    <name type="common">Orchid</name>
    <dbReference type="NCBI Taxonomy" id="161865"/>
    <lineage>
        <taxon>Eukaryota</taxon>
        <taxon>Viridiplantae</taxon>
        <taxon>Streptophyta</taxon>
        <taxon>Embryophyta</taxon>
        <taxon>Tracheophyta</taxon>
        <taxon>Spermatophyta</taxon>
        <taxon>Magnoliopsida</taxon>
        <taxon>Liliopsida</taxon>
        <taxon>Asparagales</taxon>
        <taxon>Orchidaceae</taxon>
        <taxon>Epidendroideae</taxon>
        <taxon>Malaxideae</taxon>
        <taxon>Dendrobiinae</taxon>
        <taxon>Dendrobium</taxon>
    </lineage>
</organism>
<keyword evidence="2" id="KW-1185">Reference proteome</keyword>
<name>A0AAV7GWE2_DENCH</name>
<dbReference type="PANTHER" id="PTHR37449">
    <property type="match status" value="1"/>
</dbReference>
<gene>
    <name evidence="1" type="ORF">IEQ34_010782</name>
</gene>
<dbReference type="Proteomes" id="UP000775213">
    <property type="component" value="Unassembled WGS sequence"/>
</dbReference>
<dbReference type="EMBL" id="JAGFBR010000010">
    <property type="protein sequence ID" value="KAH0460119.1"/>
    <property type="molecule type" value="Genomic_DNA"/>
</dbReference>
<dbReference type="PANTHER" id="PTHR37449:SF1">
    <property type="entry name" value="OS02G0159950 PROTEIN"/>
    <property type="match status" value="1"/>
</dbReference>
<dbReference type="AlphaFoldDB" id="A0AAV7GWE2"/>
<evidence type="ECO:0000313" key="1">
    <source>
        <dbReference type="EMBL" id="KAH0460119.1"/>
    </source>
</evidence>
<protein>
    <submittedName>
        <fullName evidence="1">Uncharacterized protein</fullName>
    </submittedName>
</protein>
<comment type="caution">
    <text evidence="1">The sequence shown here is derived from an EMBL/GenBank/DDBJ whole genome shotgun (WGS) entry which is preliminary data.</text>
</comment>